<dbReference type="InterPro" id="IPR010656">
    <property type="entry name" value="DctM"/>
</dbReference>
<proteinExistence type="inferred from homology"/>
<feature type="transmembrane region" description="Helical" evidence="7">
    <location>
        <begin position="236"/>
        <end position="255"/>
    </location>
</feature>
<dbReference type="HOGENOM" id="CLU_019824_4_1_6"/>
<keyword evidence="2" id="KW-1003">Cell membrane</keyword>
<evidence type="ECO:0000256" key="3">
    <source>
        <dbReference type="ARBA" id="ARBA00022519"/>
    </source>
</evidence>
<feature type="domain" description="TRAP C4-dicarboxylate transport system permease DctM subunit" evidence="8">
    <location>
        <begin position="2"/>
        <end position="412"/>
    </location>
</feature>
<keyword evidence="3 7" id="KW-0997">Cell inner membrane</keyword>
<evidence type="ECO:0000259" key="8">
    <source>
        <dbReference type="Pfam" id="PF06808"/>
    </source>
</evidence>
<gene>
    <name evidence="9" type="ORF">MED297_20412</name>
</gene>
<dbReference type="AlphaFoldDB" id="A4B9I7"/>
<comment type="similarity">
    <text evidence="7">Belongs to the TRAP transporter large permease family.</text>
</comment>
<reference evidence="9 10" key="1">
    <citation type="submission" date="2006-02" db="EMBL/GenBank/DDBJ databases">
        <authorList>
            <person name="Pinhassi J."/>
            <person name="Pedros-Alio C."/>
            <person name="Ferriera S."/>
            <person name="Johnson J."/>
            <person name="Kravitz S."/>
            <person name="Halpern A."/>
            <person name="Remington K."/>
            <person name="Beeson K."/>
            <person name="Tran B."/>
            <person name="Rogers Y.-H."/>
            <person name="Friedman R."/>
            <person name="Venter J.C."/>
        </authorList>
    </citation>
    <scope>NUCLEOTIDE SEQUENCE [LARGE SCALE GENOMIC DNA]</scope>
    <source>
        <strain evidence="9 10">MED297</strain>
    </source>
</reference>
<dbReference type="InterPro" id="IPR004681">
    <property type="entry name" value="TRAP_DctM"/>
</dbReference>
<sequence length="422" mass="44591">MLIMIVLLLLGFPMMIPLITAAVAGFIMMFGGLGQMDTFIQQVLGGIRPASLIAVPMFILAADIMTRGHSADRLIDMVMSFIGHVKGGLAVSTAASCTLFGAVSGSTQATVVAIGSPLRPKMLKAGYSDSFTLALIINASDIAFLIPPSIGMIIYGVISETSIAELFIAGVGPGLLILVLFSIYCLIYATVNNLPTEEKSTWKQRAKAVQLAVWPLMFPVIIVGGIYGGIFSPTEAAAVCVLYAVLLEFVIFKSLKLPDMYTIAKSTGLITAVVFILVGVGNGFSWIISFAQIPQTILDAVGVNDMGPTGVLISICVAFFVACMFVDPIVVILVLTPIFAPAIAATGLDPVHVGILITLQVAIGSATPPFGCDIFTAIAIFKKPYWEVIKGTPPFIFILVFSAGLLIAFPQIALFLRDVAFG</sequence>
<feature type="transmembrane region" description="Helical" evidence="7">
    <location>
        <begin position="267"/>
        <end position="291"/>
    </location>
</feature>
<keyword evidence="4 7" id="KW-0812">Transmembrane</keyword>
<evidence type="ECO:0000313" key="9">
    <source>
        <dbReference type="EMBL" id="EAR11288.1"/>
    </source>
</evidence>
<comment type="caution">
    <text evidence="9">The sequence shown here is derived from an EMBL/GenBank/DDBJ whole genome shotgun (WGS) entry which is preliminary data.</text>
</comment>
<feature type="transmembrane region" description="Helical" evidence="7">
    <location>
        <begin position="211"/>
        <end position="230"/>
    </location>
</feature>
<feature type="transmembrane region" description="Helical" evidence="7">
    <location>
        <begin position="45"/>
        <end position="65"/>
    </location>
</feature>
<dbReference type="Proteomes" id="UP000005953">
    <property type="component" value="Unassembled WGS sequence"/>
</dbReference>
<name>A4B9I7_9GAMM</name>
<keyword evidence="7" id="KW-0813">Transport</keyword>
<evidence type="ECO:0000256" key="1">
    <source>
        <dbReference type="ARBA" id="ARBA00004429"/>
    </source>
</evidence>
<evidence type="ECO:0000256" key="4">
    <source>
        <dbReference type="ARBA" id="ARBA00022692"/>
    </source>
</evidence>
<dbReference type="PIRSF" id="PIRSF006066">
    <property type="entry name" value="HI0050"/>
    <property type="match status" value="1"/>
</dbReference>
<feature type="transmembrane region" description="Helical" evidence="7">
    <location>
        <begin position="395"/>
        <end position="416"/>
    </location>
</feature>
<comment type="caution">
    <text evidence="7">Lacks conserved residue(s) required for the propagation of feature annotation.</text>
</comment>
<comment type="function">
    <text evidence="7">Part of the tripartite ATP-independent periplasmic (TRAP) transport system.</text>
</comment>
<dbReference type="Pfam" id="PF06808">
    <property type="entry name" value="DctM"/>
    <property type="match status" value="1"/>
</dbReference>
<comment type="subcellular location">
    <subcellularLocation>
        <location evidence="1 7">Cell inner membrane</location>
        <topology evidence="1 7">Multi-pass membrane protein</topology>
    </subcellularLocation>
</comment>
<dbReference type="GO" id="GO:0005886">
    <property type="term" value="C:plasma membrane"/>
    <property type="evidence" value="ECO:0007669"/>
    <property type="project" value="UniProtKB-SubCell"/>
</dbReference>
<evidence type="ECO:0000256" key="5">
    <source>
        <dbReference type="ARBA" id="ARBA00022989"/>
    </source>
</evidence>
<evidence type="ECO:0000256" key="7">
    <source>
        <dbReference type="RuleBase" id="RU369079"/>
    </source>
</evidence>
<keyword evidence="10" id="KW-1185">Reference proteome</keyword>
<evidence type="ECO:0000256" key="2">
    <source>
        <dbReference type="ARBA" id="ARBA00022475"/>
    </source>
</evidence>
<accession>A4B9I7</accession>
<dbReference type="EMBL" id="AAOE01000001">
    <property type="protein sequence ID" value="EAR11288.1"/>
    <property type="molecule type" value="Genomic_DNA"/>
</dbReference>
<feature type="transmembrane region" description="Helical" evidence="7">
    <location>
        <begin position="311"/>
        <end position="335"/>
    </location>
</feature>
<protein>
    <recommendedName>
        <fullName evidence="7">TRAP transporter large permease protein</fullName>
    </recommendedName>
</protein>
<feature type="transmembrane region" description="Helical" evidence="7">
    <location>
        <begin position="131"/>
        <end position="155"/>
    </location>
</feature>
<dbReference type="STRING" id="314283.MED297_20412"/>
<organism evidence="9 10">
    <name type="scientific">Reinekea blandensis MED297</name>
    <dbReference type="NCBI Taxonomy" id="314283"/>
    <lineage>
        <taxon>Bacteria</taxon>
        <taxon>Pseudomonadati</taxon>
        <taxon>Pseudomonadota</taxon>
        <taxon>Gammaproteobacteria</taxon>
        <taxon>Oceanospirillales</taxon>
        <taxon>Saccharospirillaceae</taxon>
        <taxon>Reinekea</taxon>
    </lineage>
</organism>
<evidence type="ECO:0000256" key="6">
    <source>
        <dbReference type="ARBA" id="ARBA00023136"/>
    </source>
</evidence>
<dbReference type="NCBIfam" id="TIGR00786">
    <property type="entry name" value="dctM"/>
    <property type="match status" value="1"/>
</dbReference>
<dbReference type="GO" id="GO:0022857">
    <property type="term" value="F:transmembrane transporter activity"/>
    <property type="evidence" value="ECO:0007669"/>
    <property type="project" value="UniProtKB-UniRule"/>
</dbReference>
<evidence type="ECO:0000313" key="10">
    <source>
        <dbReference type="Proteomes" id="UP000005953"/>
    </source>
</evidence>
<keyword evidence="6 7" id="KW-0472">Membrane</keyword>
<comment type="subunit">
    <text evidence="7">The complex comprises the extracytoplasmic solute receptor protein and the two transmembrane proteins.</text>
</comment>
<keyword evidence="5 7" id="KW-1133">Transmembrane helix</keyword>
<dbReference type="PANTHER" id="PTHR33362">
    <property type="entry name" value="SIALIC ACID TRAP TRANSPORTER PERMEASE PROTEIN SIAT-RELATED"/>
    <property type="match status" value="1"/>
</dbReference>
<feature type="transmembrane region" description="Helical" evidence="7">
    <location>
        <begin position="167"/>
        <end position="191"/>
    </location>
</feature>